<dbReference type="AlphaFoldDB" id="A0A927CID2"/>
<dbReference type="Proteomes" id="UP000639396">
    <property type="component" value="Unassembled WGS sequence"/>
</dbReference>
<keyword evidence="3" id="KW-1185">Reference proteome</keyword>
<comment type="caution">
    <text evidence="2">The sequence shown here is derived from an EMBL/GenBank/DDBJ whole genome shotgun (WGS) entry which is preliminary data.</text>
</comment>
<proteinExistence type="predicted"/>
<evidence type="ECO:0000313" key="2">
    <source>
        <dbReference type="EMBL" id="MBD2866456.1"/>
    </source>
</evidence>
<dbReference type="InterPro" id="IPR025438">
    <property type="entry name" value="DUF4180"/>
</dbReference>
<evidence type="ECO:0000259" key="1">
    <source>
        <dbReference type="Pfam" id="PF13788"/>
    </source>
</evidence>
<name>A0A927CID2_9BACL</name>
<accession>A0A927CID2</accession>
<dbReference type="Pfam" id="PF13788">
    <property type="entry name" value="DUF4180"/>
    <property type="match status" value="1"/>
</dbReference>
<reference evidence="2" key="1">
    <citation type="submission" date="2020-09" db="EMBL/GenBank/DDBJ databases">
        <title>A novel bacterium of genus Paenibacillus, isolated from South China Sea.</title>
        <authorList>
            <person name="Huang H."/>
            <person name="Mo K."/>
            <person name="Hu Y."/>
        </authorList>
    </citation>
    <scope>NUCLEOTIDE SEQUENCE</scope>
    <source>
        <strain evidence="2">IB182363</strain>
    </source>
</reference>
<sequence length="122" mass="14165">MWQTSNRGMARYRWSGCRYLFVHDVQDALDLMASISYNNNGCYKILINKSNITEDFFELKTGLAGDVLQKYANYKVKLAIVGDFDKYNSKSLKDFIYECNNGKQVFFLKDKQEALHALHSNN</sequence>
<dbReference type="EMBL" id="JACXJA010000059">
    <property type="protein sequence ID" value="MBD2866456.1"/>
    <property type="molecule type" value="Genomic_DNA"/>
</dbReference>
<protein>
    <submittedName>
        <fullName evidence="2">DUF4180 domain-containing protein</fullName>
    </submittedName>
</protein>
<organism evidence="2 3">
    <name type="scientific">Paenibacillus oceani</name>
    <dbReference type="NCBI Taxonomy" id="2772510"/>
    <lineage>
        <taxon>Bacteria</taxon>
        <taxon>Bacillati</taxon>
        <taxon>Bacillota</taxon>
        <taxon>Bacilli</taxon>
        <taxon>Bacillales</taxon>
        <taxon>Paenibacillaceae</taxon>
        <taxon>Paenibacillus</taxon>
    </lineage>
</organism>
<feature type="domain" description="DUF4180" evidence="1">
    <location>
        <begin position="22"/>
        <end position="117"/>
    </location>
</feature>
<evidence type="ECO:0000313" key="3">
    <source>
        <dbReference type="Proteomes" id="UP000639396"/>
    </source>
</evidence>
<gene>
    <name evidence="2" type="ORF">IDH45_31240</name>
</gene>